<dbReference type="EMBL" id="FQZB01000012">
    <property type="protein sequence ID" value="SHJ94617.1"/>
    <property type="molecule type" value="Genomic_DNA"/>
</dbReference>
<dbReference type="STRING" id="1121302.SAMN02745163_02897"/>
<sequence length="446" mass="52904">MKSSLREYVFLDKISEESFFKDILLRCYEKKILDDYILSKIYSERMELLREKLKYYTKDDSSSVMIEIAEKILNSIDYTIGIYLKSFNDKELIIDQLKNISLSEMLQRGQDLISEKVLESRLLFDKISENKLAINNYSYNDTINDGLSLFFKEYDAFFYSHETPCSIDYQLSFDNINYVGVEYMYNYLNDLNLENEFCNKFDIAEIVELLKGYDEQSEVLLINVFELVLVNALGVLICGKDLNSLNISNLDRDYIKNNLEKLSFDRLQEELLKHMRICCESLNIKNENLIAYMETATLKITSLVNESIKINKLEKVFISFKQDIYENNFKYIDGEKMPNSKFKDLTEEIRDCSLVNDKIILIKENIKSLEDLIDMLNAECLFDDEYIKYFKSLSKFESSLLSKYVCNLNFEGEYEKEWYNKFYEYILSLSDYEKREISEIKEKIQI</sequence>
<dbReference type="AlphaFoldDB" id="A0A1M6NFZ3"/>
<evidence type="ECO:0000313" key="1">
    <source>
        <dbReference type="EMBL" id="SHJ94617.1"/>
    </source>
</evidence>
<protein>
    <submittedName>
        <fullName evidence="1">Uncharacterized protein</fullName>
    </submittedName>
</protein>
<name>A0A1M6NFZ3_9CLOT</name>
<reference evidence="1 2" key="1">
    <citation type="submission" date="2016-11" db="EMBL/GenBank/DDBJ databases">
        <authorList>
            <person name="Jaros S."/>
            <person name="Januszkiewicz K."/>
            <person name="Wedrychowicz H."/>
        </authorList>
    </citation>
    <scope>NUCLEOTIDE SEQUENCE [LARGE SCALE GENOMIC DNA]</scope>
    <source>
        <strain evidence="1 2">DSM 21758</strain>
    </source>
</reference>
<dbReference type="Proteomes" id="UP000184310">
    <property type="component" value="Unassembled WGS sequence"/>
</dbReference>
<dbReference type="OrthoDB" id="3173587at2"/>
<dbReference type="Pfam" id="PF19677">
    <property type="entry name" value="DUF6179"/>
    <property type="match status" value="1"/>
</dbReference>
<keyword evidence="2" id="KW-1185">Reference proteome</keyword>
<evidence type="ECO:0000313" key="2">
    <source>
        <dbReference type="Proteomes" id="UP000184310"/>
    </source>
</evidence>
<gene>
    <name evidence="1" type="ORF">SAMN02745163_02897</name>
</gene>
<organism evidence="1 2">
    <name type="scientific">Clostridium cavendishii DSM 21758</name>
    <dbReference type="NCBI Taxonomy" id="1121302"/>
    <lineage>
        <taxon>Bacteria</taxon>
        <taxon>Bacillati</taxon>
        <taxon>Bacillota</taxon>
        <taxon>Clostridia</taxon>
        <taxon>Eubacteriales</taxon>
        <taxon>Clostridiaceae</taxon>
        <taxon>Clostridium</taxon>
    </lineage>
</organism>
<proteinExistence type="predicted"/>
<accession>A0A1M6NFZ3</accession>
<dbReference type="RefSeq" id="WP_072989167.1">
    <property type="nucleotide sequence ID" value="NZ_FQZB01000012.1"/>
</dbReference>
<dbReference type="InterPro" id="IPR045751">
    <property type="entry name" value="DUF6179"/>
</dbReference>